<dbReference type="Proteomes" id="UP001156682">
    <property type="component" value="Unassembled WGS sequence"/>
</dbReference>
<comment type="caution">
    <text evidence="7">The sequence shown here is derived from an EMBL/GenBank/DDBJ whole genome shotgun (WGS) entry which is preliminary data.</text>
</comment>
<dbReference type="PROSITE" id="PS50893">
    <property type="entry name" value="ABC_TRANSPORTER_2"/>
    <property type="match status" value="1"/>
</dbReference>
<dbReference type="InterPro" id="IPR003593">
    <property type="entry name" value="AAA+_ATPase"/>
</dbReference>
<dbReference type="CDD" id="cd03214">
    <property type="entry name" value="ABC_Iron-Siderophores_B12_Hemin"/>
    <property type="match status" value="1"/>
</dbReference>
<dbReference type="SUPFAM" id="SSF52540">
    <property type="entry name" value="P-loop containing nucleoside triphosphate hydrolases"/>
    <property type="match status" value="1"/>
</dbReference>
<evidence type="ECO:0000256" key="3">
    <source>
        <dbReference type="ARBA" id="ARBA00022840"/>
    </source>
</evidence>
<dbReference type="NCBIfam" id="NF010068">
    <property type="entry name" value="PRK13548.1"/>
    <property type="match status" value="1"/>
</dbReference>
<accession>A0ABQ5ZUJ2</accession>
<dbReference type="RefSeq" id="WP_036239111.1">
    <property type="nucleotide sequence ID" value="NZ_BSOR01000001.1"/>
</dbReference>
<reference evidence="8" key="1">
    <citation type="journal article" date="2019" name="Int. J. Syst. Evol. Microbiol.">
        <title>The Global Catalogue of Microorganisms (GCM) 10K type strain sequencing project: providing services to taxonomists for standard genome sequencing and annotation.</title>
        <authorList>
            <consortium name="The Broad Institute Genomics Platform"/>
            <consortium name="The Broad Institute Genome Sequencing Center for Infectious Disease"/>
            <person name="Wu L."/>
            <person name="Ma J."/>
        </authorList>
    </citation>
    <scope>NUCLEOTIDE SEQUENCE [LARGE SCALE GENOMIC DNA]</scope>
    <source>
        <strain evidence="8">NBRC 100033</strain>
    </source>
</reference>
<gene>
    <name evidence="7" type="primary">hmuV</name>
    <name evidence="7" type="ORF">GCM10007878_01330</name>
</gene>
<dbReference type="InterPro" id="IPR027417">
    <property type="entry name" value="P-loop_NTPase"/>
</dbReference>
<dbReference type="PANTHER" id="PTHR42794">
    <property type="entry name" value="HEMIN IMPORT ATP-BINDING PROTEIN HMUV"/>
    <property type="match status" value="1"/>
</dbReference>
<evidence type="ECO:0000256" key="2">
    <source>
        <dbReference type="ARBA" id="ARBA00022741"/>
    </source>
</evidence>
<dbReference type="EMBL" id="BSOR01000001">
    <property type="protein sequence ID" value="GLR62698.1"/>
    <property type="molecule type" value="Genomic_DNA"/>
</dbReference>
<dbReference type="PANTHER" id="PTHR42794:SF1">
    <property type="entry name" value="HEMIN IMPORT ATP-BINDING PROTEIN HMUV"/>
    <property type="match status" value="1"/>
</dbReference>
<protein>
    <submittedName>
        <fullName evidence="7">Hemin import ATP-binding protein HmuV</fullName>
    </submittedName>
</protein>
<proteinExistence type="predicted"/>
<keyword evidence="1" id="KW-0813">Transport</keyword>
<dbReference type="Gene3D" id="3.40.50.300">
    <property type="entry name" value="P-loop containing nucleotide triphosphate hydrolases"/>
    <property type="match status" value="1"/>
</dbReference>
<keyword evidence="2" id="KW-0547">Nucleotide-binding</keyword>
<dbReference type="Pfam" id="PF00005">
    <property type="entry name" value="ABC_tran"/>
    <property type="match status" value="1"/>
</dbReference>
<evidence type="ECO:0000313" key="8">
    <source>
        <dbReference type="Proteomes" id="UP001156682"/>
    </source>
</evidence>
<keyword evidence="8" id="KW-1185">Reference proteome</keyword>
<evidence type="ECO:0000256" key="1">
    <source>
        <dbReference type="ARBA" id="ARBA00022448"/>
    </source>
</evidence>
<evidence type="ECO:0000259" key="6">
    <source>
        <dbReference type="PROSITE" id="PS50893"/>
    </source>
</evidence>
<evidence type="ECO:0000313" key="7">
    <source>
        <dbReference type="EMBL" id="GLR62698.1"/>
    </source>
</evidence>
<keyword evidence="4" id="KW-1278">Translocase</keyword>
<evidence type="ECO:0000256" key="4">
    <source>
        <dbReference type="ARBA" id="ARBA00022967"/>
    </source>
</evidence>
<keyword evidence="3 7" id="KW-0067">ATP-binding</keyword>
<name>A0ABQ5ZUJ2_9GAMM</name>
<feature type="domain" description="ABC transporter" evidence="6">
    <location>
        <begin position="11"/>
        <end position="246"/>
    </location>
</feature>
<evidence type="ECO:0000256" key="5">
    <source>
        <dbReference type="ARBA" id="ARBA00037066"/>
    </source>
</evidence>
<sequence>MTQTTAKQPVLTVKEVSLGKPDSWRLQPMSLDLNSGEILAVCGPNGAGKSTLLGLLTGELQPSSGEVLVANRPLNAWPAAELARCRSRMEQSTPLSFDFLTQEVVALGRYAWGDDTADSPIVAEAMQAAGAYELLGRKITRLSGGEQQRVQLARVLAQIWQVPNALLLLDEPMSAQDLGQQQQVLRNLKKLVKQHNWSLVCVLHDLNLASVFSDRLLMLDKGKVQALGKPTEVLNLQRISSVYKAELTAYYHPENNRHLVMLDD</sequence>
<dbReference type="InterPro" id="IPR003439">
    <property type="entry name" value="ABC_transporter-like_ATP-bd"/>
</dbReference>
<dbReference type="PROSITE" id="PS00211">
    <property type="entry name" value="ABC_TRANSPORTER_1"/>
    <property type="match status" value="1"/>
</dbReference>
<dbReference type="SMART" id="SM00382">
    <property type="entry name" value="AAA"/>
    <property type="match status" value="1"/>
</dbReference>
<comment type="function">
    <text evidence="5">Part of the ABC transporter complex HmuTUV involved in hemin import. Responsible for energy coupling to the transport system.</text>
</comment>
<dbReference type="InterPro" id="IPR017871">
    <property type="entry name" value="ABC_transporter-like_CS"/>
</dbReference>
<dbReference type="GO" id="GO:0005524">
    <property type="term" value="F:ATP binding"/>
    <property type="evidence" value="ECO:0007669"/>
    <property type="project" value="UniProtKB-KW"/>
</dbReference>
<organism evidence="7 8">
    <name type="scientific">Marinospirillum insulare</name>
    <dbReference type="NCBI Taxonomy" id="217169"/>
    <lineage>
        <taxon>Bacteria</taxon>
        <taxon>Pseudomonadati</taxon>
        <taxon>Pseudomonadota</taxon>
        <taxon>Gammaproteobacteria</taxon>
        <taxon>Oceanospirillales</taxon>
        <taxon>Oceanospirillaceae</taxon>
        <taxon>Marinospirillum</taxon>
    </lineage>
</organism>